<evidence type="ECO:0000256" key="7">
    <source>
        <dbReference type="ARBA" id="ARBA00050038"/>
    </source>
</evidence>
<reference evidence="11 12" key="1">
    <citation type="submission" date="2019-08" db="EMBL/GenBank/DDBJ databases">
        <title>In-depth cultivation of the pig gut microbiome towards novel bacterial diversity and tailored functional studies.</title>
        <authorList>
            <person name="Wylensek D."/>
            <person name="Hitch T.C.A."/>
            <person name="Clavel T."/>
        </authorList>
    </citation>
    <scope>NUCLEOTIDE SEQUENCE [LARGE SCALE GENOMIC DNA]</scope>
    <source>
        <strain evidence="11 12">NM-380-WT-3C1</strain>
    </source>
</reference>
<evidence type="ECO:0000256" key="2">
    <source>
        <dbReference type="ARBA" id="ARBA00022490"/>
    </source>
</evidence>
<dbReference type="EC" id="3.1.1.29" evidence="1 8"/>
<feature type="site" description="Stabilizes the basic form of H active site to accept a proton" evidence="8">
    <location>
        <position position="85"/>
    </location>
</feature>
<dbReference type="GO" id="GO:0000049">
    <property type="term" value="F:tRNA binding"/>
    <property type="evidence" value="ECO:0007669"/>
    <property type="project" value="UniProtKB-UniRule"/>
</dbReference>
<gene>
    <name evidence="8" type="primary">pth</name>
    <name evidence="11" type="ORF">FYJ80_05540</name>
</gene>
<organism evidence="11 12">
    <name type="scientific">Bullifex porci</name>
    <dbReference type="NCBI Taxonomy" id="2606638"/>
    <lineage>
        <taxon>Bacteria</taxon>
        <taxon>Pseudomonadati</taxon>
        <taxon>Spirochaetota</taxon>
        <taxon>Spirochaetia</taxon>
        <taxon>Spirochaetales</taxon>
        <taxon>Spirochaetaceae</taxon>
        <taxon>Bullifex</taxon>
    </lineage>
</organism>
<comment type="function">
    <text evidence="8">Hydrolyzes ribosome-free peptidyl-tRNAs (with 1 or more amino acids incorporated), which drop off the ribosome during protein synthesis, or as a result of ribosome stalling.</text>
</comment>
<feature type="binding site" evidence="8">
    <location>
        <position position="15"/>
    </location>
    <ligand>
        <name>tRNA</name>
        <dbReference type="ChEBI" id="CHEBI:17843"/>
    </ligand>
</feature>
<dbReference type="Proteomes" id="UP000460549">
    <property type="component" value="Unassembled WGS sequence"/>
</dbReference>
<protein>
    <recommendedName>
        <fullName evidence="7 8">Peptidyl-tRNA hydrolase</fullName>
        <shortName evidence="8">Pth</shortName>
        <ecNumber evidence="1 8">3.1.1.29</ecNumber>
    </recommendedName>
</protein>
<evidence type="ECO:0000256" key="3">
    <source>
        <dbReference type="ARBA" id="ARBA00022555"/>
    </source>
</evidence>
<evidence type="ECO:0000256" key="1">
    <source>
        <dbReference type="ARBA" id="ARBA00013260"/>
    </source>
</evidence>
<evidence type="ECO:0000256" key="5">
    <source>
        <dbReference type="ARBA" id="ARBA00022884"/>
    </source>
</evidence>
<comment type="subunit">
    <text evidence="8">Monomer.</text>
</comment>
<dbReference type="HAMAP" id="MF_00083">
    <property type="entry name" value="Pept_tRNA_hydro_bact"/>
    <property type="match status" value="1"/>
</dbReference>
<comment type="caution">
    <text evidence="11">The sequence shown here is derived from an EMBL/GenBank/DDBJ whole genome shotgun (WGS) entry which is preliminary data.</text>
</comment>
<evidence type="ECO:0000256" key="4">
    <source>
        <dbReference type="ARBA" id="ARBA00022801"/>
    </source>
</evidence>
<name>A0A7X2PCC3_9SPIO</name>
<evidence type="ECO:0000256" key="10">
    <source>
        <dbReference type="RuleBase" id="RU004320"/>
    </source>
</evidence>
<keyword evidence="12" id="KW-1185">Reference proteome</keyword>
<evidence type="ECO:0000256" key="6">
    <source>
        <dbReference type="ARBA" id="ARBA00038063"/>
    </source>
</evidence>
<dbReference type="CDD" id="cd00462">
    <property type="entry name" value="PTH"/>
    <property type="match status" value="1"/>
</dbReference>
<dbReference type="InterPro" id="IPR018171">
    <property type="entry name" value="Pept_tRNA_hydro_CS"/>
</dbReference>
<feature type="binding site" evidence="8">
    <location>
        <position position="58"/>
    </location>
    <ligand>
        <name>tRNA</name>
        <dbReference type="ChEBI" id="CHEBI:17843"/>
    </ligand>
</feature>
<dbReference type="PROSITE" id="PS01196">
    <property type="entry name" value="PEPT_TRNA_HYDROL_2"/>
    <property type="match status" value="1"/>
</dbReference>
<keyword evidence="5 8" id="KW-0694">RNA-binding</keyword>
<keyword evidence="2 8" id="KW-0963">Cytoplasm</keyword>
<keyword evidence="3 8" id="KW-0820">tRNA-binding</keyword>
<dbReference type="InterPro" id="IPR036416">
    <property type="entry name" value="Pept_tRNA_hydro_sf"/>
</dbReference>
<dbReference type="SUPFAM" id="SSF53178">
    <property type="entry name" value="Peptidyl-tRNA hydrolase-like"/>
    <property type="match status" value="1"/>
</dbReference>
<evidence type="ECO:0000256" key="8">
    <source>
        <dbReference type="HAMAP-Rule" id="MF_00083"/>
    </source>
</evidence>
<feature type="binding site" evidence="8">
    <location>
        <position position="106"/>
    </location>
    <ligand>
        <name>tRNA</name>
        <dbReference type="ChEBI" id="CHEBI:17843"/>
    </ligand>
</feature>
<proteinExistence type="inferred from homology"/>
<dbReference type="GO" id="GO:0072344">
    <property type="term" value="P:rescue of stalled ribosome"/>
    <property type="evidence" value="ECO:0007669"/>
    <property type="project" value="UniProtKB-UniRule"/>
</dbReference>
<dbReference type="NCBIfam" id="TIGR00447">
    <property type="entry name" value="pth"/>
    <property type="match status" value="1"/>
</dbReference>
<comment type="subcellular location">
    <subcellularLocation>
        <location evidence="8">Cytoplasm</location>
    </subcellularLocation>
</comment>
<sequence>MIKMTVFLGNPTKEYAKTRHNAGFIAADTLFPNLSWQVKFHSAYAKEGSMIYLKPMTYMNLSGTAVSEAASFFKIKSDEILIVHDDLELPLGCAKYQQGGGLQGHNGLRDIKQRLGNDNFYRFRIGIGRPVHKDVRLYVTSDFTKDEAVILSQLLTKAKDTFIFPPLSAQTINI</sequence>
<dbReference type="PANTHER" id="PTHR17224:SF1">
    <property type="entry name" value="PEPTIDYL-TRNA HYDROLASE"/>
    <property type="match status" value="1"/>
</dbReference>
<dbReference type="PANTHER" id="PTHR17224">
    <property type="entry name" value="PEPTIDYL-TRNA HYDROLASE"/>
    <property type="match status" value="1"/>
</dbReference>
<dbReference type="GO" id="GO:0004045">
    <property type="term" value="F:peptidyl-tRNA hydrolase activity"/>
    <property type="evidence" value="ECO:0007669"/>
    <property type="project" value="UniProtKB-UniRule"/>
</dbReference>
<dbReference type="GO" id="GO:0006515">
    <property type="term" value="P:protein quality control for misfolded or incompletely synthesized proteins"/>
    <property type="evidence" value="ECO:0007669"/>
    <property type="project" value="UniProtKB-UniRule"/>
</dbReference>
<dbReference type="GO" id="GO:0005737">
    <property type="term" value="C:cytoplasm"/>
    <property type="evidence" value="ECO:0007669"/>
    <property type="project" value="UniProtKB-SubCell"/>
</dbReference>
<feature type="binding site" evidence="8">
    <location>
        <position position="60"/>
    </location>
    <ligand>
        <name>tRNA</name>
        <dbReference type="ChEBI" id="CHEBI:17843"/>
    </ligand>
</feature>
<dbReference type="Pfam" id="PF01195">
    <property type="entry name" value="Pept_tRNA_hydro"/>
    <property type="match status" value="1"/>
</dbReference>
<comment type="function">
    <text evidence="8">Catalyzes the release of premature peptidyl moieties from peptidyl-tRNA molecules trapped in stalled 50S ribosomal subunits, and thus maintains levels of free tRNAs and 50S ribosomes.</text>
</comment>
<dbReference type="AlphaFoldDB" id="A0A7X2PCC3"/>
<evidence type="ECO:0000313" key="11">
    <source>
        <dbReference type="EMBL" id="MSU06241.1"/>
    </source>
</evidence>
<dbReference type="PROSITE" id="PS01195">
    <property type="entry name" value="PEPT_TRNA_HYDROL_1"/>
    <property type="match status" value="1"/>
</dbReference>
<evidence type="ECO:0000256" key="9">
    <source>
        <dbReference type="RuleBase" id="RU000673"/>
    </source>
</evidence>
<accession>A0A7X2PCC3</accession>
<comment type="catalytic activity">
    <reaction evidence="8 9">
        <text>an N-acyl-L-alpha-aminoacyl-tRNA + H2O = an N-acyl-L-amino acid + a tRNA + H(+)</text>
        <dbReference type="Rhea" id="RHEA:54448"/>
        <dbReference type="Rhea" id="RHEA-COMP:10123"/>
        <dbReference type="Rhea" id="RHEA-COMP:13883"/>
        <dbReference type="ChEBI" id="CHEBI:15377"/>
        <dbReference type="ChEBI" id="CHEBI:15378"/>
        <dbReference type="ChEBI" id="CHEBI:59874"/>
        <dbReference type="ChEBI" id="CHEBI:78442"/>
        <dbReference type="ChEBI" id="CHEBI:138191"/>
        <dbReference type="EC" id="3.1.1.29"/>
    </reaction>
</comment>
<evidence type="ECO:0000313" key="12">
    <source>
        <dbReference type="Proteomes" id="UP000460549"/>
    </source>
</evidence>
<dbReference type="Gene3D" id="3.40.50.1470">
    <property type="entry name" value="Peptidyl-tRNA hydrolase"/>
    <property type="match status" value="1"/>
</dbReference>
<keyword evidence="4 8" id="KW-0378">Hydrolase</keyword>
<feature type="site" description="Discriminates between blocked and unblocked aminoacyl-tRNA" evidence="8">
    <location>
        <position position="10"/>
    </location>
</feature>
<feature type="active site" description="Proton acceptor" evidence="8">
    <location>
        <position position="20"/>
    </location>
</feature>
<dbReference type="EMBL" id="VUNN01000008">
    <property type="protein sequence ID" value="MSU06241.1"/>
    <property type="molecule type" value="Genomic_DNA"/>
</dbReference>
<dbReference type="InterPro" id="IPR001328">
    <property type="entry name" value="Pept_tRNA_hydro"/>
</dbReference>
<comment type="similarity">
    <text evidence="6 8 10">Belongs to the PTH family.</text>
</comment>